<feature type="domain" description="HTH OST-type" evidence="1">
    <location>
        <begin position="167"/>
        <end position="242"/>
    </location>
</feature>
<accession>W4HLC1</accession>
<dbReference type="InterPro" id="IPR021139">
    <property type="entry name" value="NYN"/>
</dbReference>
<protein>
    <recommendedName>
        <fullName evidence="1">HTH OST-type domain-containing protein</fullName>
    </recommendedName>
</protein>
<dbReference type="Pfam" id="PF01936">
    <property type="entry name" value="NYN"/>
    <property type="match status" value="1"/>
</dbReference>
<dbReference type="CDD" id="cd11297">
    <property type="entry name" value="PIN_LabA-like_N_1"/>
    <property type="match status" value="1"/>
</dbReference>
<evidence type="ECO:0000259" key="1">
    <source>
        <dbReference type="PROSITE" id="PS51644"/>
    </source>
</evidence>
<dbReference type="PATRIC" id="fig|1317118.6.peg.1232"/>
<dbReference type="AlphaFoldDB" id="W4HLC1"/>
<dbReference type="Pfam" id="PF12872">
    <property type="entry name" value="OST-HTH"/>
    <property type="match status" value="1"/>
</dbReference>
<dbReference type="EMBL" id="AQQW01000003">
    <property type="protein sequence ID" value="ETW13552.1"/>
    <property type="molecule type" value="Genomic_DNA"/>
</dbReference>
<reference evidence="2 3" key="1">
    <citation type="journal article" date="2014" name="Antonie Van Leeuwenhoek">
        <title>Roseivivax atlanticus sp. nov., isolated from surface seawater of the Atlantic Ocean.</title>
        <authorList>
            <person name="Li G."/>
            <person name="Lai Q."/>
            <person name="Liu X."/>
            <person name="Sun F."/>
            <person name="Shao Z."/>
        </authorList>
    </citation>
    <scope>NUCLEOTIDE SEQUENCE [LARGE SCALE GENOMIC DNA]</scope>
    <source>
        <strain evidence="2 3">22II-s10s</strain>
    </source>
</reference>
<comment type="caution">
    <text evidence="2">The sequence shown here is derived from an EMBL/GenBank/DDBJ whole genome shotgun (WGS) entry which is preliminary data.</text>
</comment>
<dbReference type="Gene3D" id="3.40.50.1010">
    <property type="entry name" value="5'-nuclease"/>
    <property type="match status" value="1"/>
</dbReference>
<dbReference type="CDD" id="cd10146">
    <property type="entry name" value="LabA_like_C"/>
    <property type="match status" value="1"/>
</dbReference>
<evidence type="ECO:0000313" key="3">
    <source>
        <dbReference type="Proteomes" id="UP000019063"/>
    </source>
</evidence>
<dbReference type="InterPro" id="IPR025605">
    <property type="entry name" value="OST-HTH/LOTUS_dom"/>
</dbReference>
<dbReference type="GO" id="GO:0004540">
    <property type="term" value="F:RNA nuclease activity"/>
    <property type="evidence" value="ECO:0007669"/>
    <property type="project" value="InterPro"/>
</dbReference>
<dbReference type="PANTHER" id="PTHR35811:SF1">
    <property type="entry name" value="HTH OST-TYPE DOMAIN-CONTAINING PROTEIN"/>
    <property type="match status" value="1"/>
</dbReference>
<dbReference type="PANTHER" id="PTHR35811">
    <property type="entry name" value="SLR1870 PROTEIN"/>
    <property type="match status" value="1"/>
</dbReference>
<dbReference type="Proteomes" id="UP000019063">
    <property type="component" value="Unassembled WGS sequence"/>
</dbReference>
<dbReference type="PROSITE" id="PS51644">
    <property type="entry name" value="HTH_OST"/>
    <property type="match status" value="1"/>
</dbReference>
<sequence>MLIDGDNVSPKIVTDLLAEAGAYGTLGVKRIYADWTRPDNDSWKACLLEHSIQPIQQFAYTVGKNATDSAMIIDAMDLLYTRRFSGFCLVSSDSDFVRLAVRIREDGLSVHGFGAPKTPRPFVTACDTFHYIDAPSANAVAPAQPCAQKSAASTNAVKAPPAQKPAINSKAIETLAKAIHASTKNGQATLSAVGSHLSQNAPHFNSKKLGYSNLTTLVKASGIADVTYGGKNSTVVSVSLKSDYAVRKLA</sequence>
<keyword evidence="3" id="KW-1185">Reference proteome</keyword>
<dbReference type="Gene3D" id="3.30.420.610">
    <property type="entry name" value="LOTUS domain-like"/>
    <property type="match status" value="1"/>
</dbReference>
<dbReference type="eggNOG" id="COG1432">
    <property type="taxonomic scope" value="Bacteria"/>
</dbReference>
<evidence type="ECO:0000313" key="2">
    <source>
        <dbReference type="EMBL" id="ETW13552.1"/>
    </source>
</evidence>
<name>W4HLC1_9RHOB</name>
<gene>
    <name evidence="2" type="ORF">ATO8_05966</name>
</gene>
<organism evidence="2 3">
    <name type="scientific">Roseivivax marinus</name>
    <dbReference type="NCBI Taxonomy" id="1379903"/>
    <lineage>
        <taxon>Bacteria</taxon>
        <taxon>Pseudomonadati</taxon>
        <taxon>Pseudomonadota</taxon>
        <taxon>Alphaproteobacteria</taxon>
        <taxon>Rhodobacterales</taxon>
        <taxon>Roseobacteraceae</taxon>
        <taxon>Roseivivax</taxon>
    </lineage>
</organism>
<proteinExistence type="predicted"/>
<dbReference type="InterPro" id="IPR041966">
    <property type="entry name" value="LOTUS-like"/>
</dbReference>